<evidence type="ECO:0000256" key="1">
    <source>
        <dbReference type="ARBA" id="ARBA00023015"/>
    </source>
</evidence>
<name>A0AAW6U9N7_9MOLU</name>
<dbReference type="Pfam" id="PF08220">
    <property type="entry name" value="HTH_DeoR"/>
    <property type="match status" value="1"/>
</dbReference>
<proteinExistence type="predicted"/>
<keyword evidence="6" id="KW-1185">Reference proteome</keyword>
<dbReference type="Proteomes" id="UP001431532">
    <property type="component" value="Unassembled WGS sequence"/>
</dbReference>
<dbReference type="SMART" id="SM01134">
    <property type="entry name" value="DeoRC"/>
    <property type="match status" value="1"/>
</dbReference>
<dbReference type="EMBL" id="JASCXW010000011">
    <property type="protein sequence ID" value="MDI6452801.1"/>
    <property type="molecule type" value="Genomic_DNA"/>
</dbReference>
<comment type="caution">
    <text evidence="5">The sequence shown here is derived from an EMBL/GenBank/DDBJ whole genome shotgun (WGS) entry which is preliminary data.</text>
</comment>
<dbReference type="PRINTS" id="PR00037">
    <property type="entry name" value="HTHLACR"/>
</dbReference>
<dbReference type="PROSITE" id="PS51000">
    <property type="entry name" value="HTH_DEOR_2"/>
    <property type="match status" value="1"/>
</dbReference>
<evidence type="ECO:0000259" key="4">
    <source>
        <dbReference type="PROSITE" id="PS51000"/>
    </source>
</evidence>
<dbReference type="InterPro" id="IPR014036">
    <property type="entry name" value="DeoR-like_C"/>
</dbReference>
<dbReference type="Gene3D" id="3.40.50.1360">
    <property type="match status" value="1"/>
</dbReference>
<dbReference type="RefSeq" id="WP_282839226.1">
    <property type="nucleotide sequence ID" value="NZ_JASCXW010000011.1"/>
</dbReference>
<evidence type="ECO:0000313" key="5">
    <source>
        <dbReference type="EMBL" id="MDI6452801.1"/>
    </source>
</evidence>
<gene>
    <name evidence="5" type="ORF">QJ521_04425</name>
</gene>
<keyword evidence="2 5" id="KW-0238">DNA-binding</keyword>
<dbReference type="PANTHER" id="PTHR30363">
    <property type="entry name" value="HTH-TYPE TRANSCRIPTIONAL REGULATOR SRLR-RELATED"/>
    <property type="match status" value="1"/>
</dbReference>
<dbReference type="Gene3D" id="1.10.10.10">
    <property type="entry name" value="Winged helix-like DNA-binding domain superfamily/Winged helix DNA-binding domain"/>
    <property type="match status" value="1"/>
</dbReference>
<dbReference type="InterPro" id="IPR037171">
    <property type="entry name" value="NagB/RpiA_transferase-like"/>
</dbReference>
<dbReference type="PROSITE" id="PS00894">
    <property type="entry name" value="HTH_DEOR_1"/>
    <property type="match status" value="1"/>
</dbReference>
<evidence type="ECO:0000256" key="2">
    <source>
        <dbReference type="ARBA" id="ARBA00023125"/>
    </source>
</evidence>
<dbReference type="InterPro" id="IPR036388">
    <property type="entry name" value="WH-like_DNA-bd_sf"/>
</dbReference>
<keyword evidence="1" id="KW-0805">Transcription regulation</keyword>
<dbReference type="InterPro" id="IPR036390">
    <property type="entry name" value="WH_DNA-bd_sf"/>
</dbReference>
<reference evidence="5" key="1">
    <citation type="submission" date="2023-05" db="EMBL/GenBank/DDBJ databases">
        <title>Mariniplasma microaerophilum sp. nov., a novel anaerobic mollicute isolated from terrestrial mud volcano, Taman Peninsula, Russia.</title>
        <authorList>
            <person name="Khomyakova M.A."/>
            <person name="Merkel A.Y."/>
            <person name="Slobodkin A.I."/>
        </authorList>
    </citation>
    <scope>NUCLEOTIDE SEQUENCE</scope>
    <source>
        <strain evidence="5">M4Ah</strain>
    </source>
</reference>
<protein>
    <submittedName>
        <fullName evidence="5">DeoR/GlpR family DNA-binding transcription regulator</fullName>
    </submittedName>
</protein>
<dbReference type="SUPFAM" id="SSF46785">
    <property type="entry name" value="Winged helix' DNA-binding domain"/>
    <property type="match status" value="1"/>
</dbReference>
<dbReference type="SMART" id="SM00420">
    <property type="entry name" value="HTH_DEOR"/>
    <property type="match status" value="1"/>
</dbReference>
<organism evidence="5 6">
    <name type="scientific">Peloplasma aerotolerans</name>
    <dbReference type="NCBI Taxonomy" id="3044389"/>
    <lineage>
        <taxon>Bacteria</taxon>
        <taxon>Bacillati</taxon>
        <taxon>Mycoplasmatota</taxon>
        <taxon>Mollicutes</taxon>
        <taxon>Acholeplasmatales</taxon>
        <taxon>Acholeplasmataceae</taxon>
        <taxon>Peloplasma</taxon>
    </lineage>
</organism>
<keyword evidence="3" id="KW-0804">Transcription</keyword>
<accession>A0AAW6U9N7</accession>
<feature type="domain" description="HTH deoR-type" evidence="4">
    <location>
        <begin position="3"/>
        <end position="58"/>
    </location>
</feature>
<dbReference type="AlphaFoldDB" id="A0AAW6U9N7"/>
<dbReference type="GO" id="GO:0003677">
    <property type="term" value="F:DNA binding"/>
    <property type="evidence" value="ECO:0007669"/>
    <property type="project" value="UniProtKB-KW"/>
</dbReference>
<dbReference type="Pfam" id="PF00455">
    <property type="entry name" value="DeoRC"/>
    <property type="match status" value="1"/>
</dbReference>
<evidence type="ECO:0000256" key="3">
    <source>
        <dbReference type="ARBA" id="ARBA00023163"/>
    </source>
</evidence>
<dbReference type="InterPro" id="IPR018356">
    <property type="entry name" value="Tscrpt_reg_HTH_DeoR_CS"/>
</dbReference>
<dbReference type="InterPro" id="IPR001034">
    <property type="entry name" value="DeoR_HTH"/>
</dbReference>
<sequence>MSHLERQDDILSILSKEKKISVEKLSKLLYVSEATIRRDLAHMDNLGLLRRTYGGAMMAKNTAHESAFAMREAENIGAKKAMCGLAIREVNDHDVIYMDSSSTILSMIPLLQRFKQITVITHGIRTALMLSHLENVEVYISGGKVGNFSNSILGSSAIEFYNHINADVTFLSCSGFNINGDITDNNIDHASLKRKMIENSKRVVLLVDNSKFGKTFMTSSFKLSDVDVLVTDKIPPQEFIDLITSLGCKLLYA</sequence>
<dbReference type="SUPFAM" id="SSF100950">
    <property type="entry name" value="NagB/RpiA/CoA transferase-like"/>
    <property type="match status" value="1"/>
</dbReference>
<dbReference type="PANTHER" id="PTHR30363:SF46">
    <property type="entry name" value="LYSR FAMILY TRANSCRIPTIONAL REGULATOR"/>
    <property type="match status" value="1"/>
</dbReference>
<dbReference type="InterPro" id="IPR050313">
    <property type="entry name" value="Carb_Metab_HTH_regulators"/>
</dbReference>
<evidence type="ECO:0000313" key="6">
    <source>
        <dbReference type="Proteomes" id="UP001431532"/>
    </source>
</evidence>
<dbReference type="GO" id="GO:0003700">
    <property type="term" value="F:DNA-binding transcription factor activity"/>
    <property type="evidence" value="ECO:0007669"/>
    <property type="project" value="InterPro"/>
</dbReference>